<dbReference type="AlphaFoldDB" id="A0A1H0UYT3"/>
<sequence>MSDSVSFGCACCSPRMLPAYRHDQVQWQSLLGDAAAQHGARGVPQAVIFHGGHIHPDPEHPDRKVEAIGIADGKVIVSGRLHDVRKAMTVFEPLERPLSGEQTLLPGLIDAHAHTLTSALIIDWTDLSPFDGQNLDTHYDIQLIEKRLRAAVKAAQQATPPRQWVMGFGVDPSLMTVWTDIDARFLDGISTQVKMFLLNASGHISYANTPALQAAKLDKDFPDGVLTEQQSAAMLVAMPQPGPEQMLDGLKRVFQQANQRGITTVFEASVGLLNGPAEVTMLKALAQTPAMTVRMGGALYGNSNDLMTWVNCYQPELSSDGNSLFTIRALKLISDGSNQGLTGFQSRPYQCCNEHSVPGVGAWGLFNFDPARKLADVMAVVAAAGWPILTHANGDEAITNVLAAYQMALSKVPPPAPTEAPVSSLPQAPAWARQRHRIEHASLLHDDTIGLMRRMEISPSFLIGHVGYWGKAFQDTILGKDRSLLLDRCASALQAGLRISLHSDHFVTPLGPLRCMEQAVGRVMEATVKHPAHGAPAHGEGKVLNAPECLDVPQALRAVTIDAAWQCHLDHQIGSLLPGKQADLVILAKNPLQWSAPHAAGMRDIGVLETWVNGSRVFAAGH</sequence>
<reference evidence="3" key="1">
    <citation type="submission" date="2016-10" db="EMBL/GenBank/DDBJ databases">
        <authorList>
            <person name="Varghese N."/>
            <person name="Submissions S."/>
        </authorList>
    </citation>
    <scope>NUCLEOTIDE SEQUENCE [LARGE SCALE GENOMIC DNA]</scope>
    <source>
        <strain evidence="3">DSM 17101</strain>
    </source>
</reference>
<evidence type="ECO:0000313" key="2">
    <source>
        <dbReference type="EMBL" id="SDP71449.1"/>
    </source>
</evidence>
<dbReference type="InterPro" id="IPR032466">
    <property type="entry name" value="Metal_Hydrolase"/>
</dbReference>
<dbReference type="CDD" id="cd01300">
    <property type="entry name" value="YtcJ_like"/>
    <property type="match status" value="1"/>
</dbReference>
<dbReference type="OrthoDB" id="9031471at2"/>
<proteinExistence type="predicted"/>
<evidence type="ECO:0000259" key="1">
    <source>
        <dbReference type="Pfam" id="PF07969"/>
    </source>
</evidence>
<dbReference type="SUPFAM" id="SSF51338">
    <property type="entry name" value="Composite domain of metallo-dependent hydrolases"/>
    <property type="match status" value="1"/>
</dbReference>
<dbReference type="GO" id="GO:0016810">
    <property type="term" value="F:hydrolase activity, acting on carbon-nitrogen (but not peptide) bonds"/>
    <property type="evidence" value="ECO:0007669"/>
    <property type="project" value="InterPro"/>
</dbReference>
<dbReference type="RefSeq" id="WP_092836556.1">
    <property type="nucleotide sequence ID" value="NZ_CP028290.1"/>
</dbReference>
<organism evidence="2 3">
    <name type="scientific">Paracidovorax cattleyae</name>
    <dbReference type="NCBI Taxonomy" id="80868"/>
    <lineage>
        <taxon>Bacteria</taxon>
        <taxon>Pseudomonadati</taxon>
        <taxon>Pseudomonadota</taxon>
        <taxon>Betaproteobacteria</taxon>
        <taxon>Burkholderiales</taxon>
        <taxon>Comamonadaceae</taxon>
        <taxon>Paracidovorax</taxon>
    </lineage>
</organism>
<keyword evidence="3" id="KW-1185">Reference proteome</keyword>
<dbReference type="InterPro" id="IPR011059">
    <property type="entry name" value="Metal-dep_hydrolase_composite"/>
</dbReference>
<dbReference type="Proteomes" id="UP000199317">
    <property type="component" value="Unassembled WGS sequence"/>
</dbReference>
<dbReference type="Gene3D" id="3.10.310.70">
    <property type="match status" value="1"/>
</dbReference>
<dbReference type="PANTHER" id="PTHR22642:SF2">
    <property type="entry name" value="PROTEIN LONG AFTER FAR-RED 3"/>
    <property type="match status" value="1"/>
</dbReference>
<dbReference type="SUPFAM" id="SSF51556">
    <property type="entry name" value="Metallo-dependent hydrolases"/>
    <property type="match status" value="1"/>
</dbReference>
<dbReference type="InterPro" id="IPR033932">
    <property type="entry name" value="YtcJ-like"/>
</dbReference>
<dbReference type="EMBL" id="FNJL01000022">
    <property type="protein sequence ID" value="SDP71449.1"/>
    <property type="molecule type" value="Genomic_DNA"/>
</dbReference>
<dbReference type="Pfam" id="PF07969">
    <property type="entry name" value="Amidohydro_3"/>
    <property type="match status" value="1"/>
</dbReference>
<dbReference type="PANTHER" id="PTHR22642">
    <property type="entry name" value="IMIDAZOLONEPROPIONASE"/>
    <property type="match status" value="1"/>
</dbReference>
<feature type="domain" description="Amidohydrolase 3" evidence="1">
    <location>
        <begin position="103"/>
        <end position="618"/>
    </location>
</feature>
<dbReference type="InterPro" id="IPR013108">
    <property type="entry name" value="Amidohydro_3"/>
</dbReference>
<dbReference type="Gene3D" id="2.30.40.10">
    <property type="entry name" value="Urease, subunit C, domain 1"/>
    <property type="match status" value="1"/>
</dbReference>
<gene>
    <name evidence="2" type="ORF">SAMN04489708_12267</name>
</gene>
<accession>A0A1H0UYT3</accession>
<protein>
    <recommendedName>
        <fullName evidence="1">Amidohydrolase 3 domain-containing protein</fullName>
    </recommendedName>
</protein>
<name>A0A1H0UYT3_9BURK</name>
<dbReference type="Gene3D" id="3.20.20.140">
    <property type="entry name" value="Metal-dependent hydrolases"/>
    <property type="match status" value="1"/>
</dbReference>
<evidence type="ECO:0000313" key="3">
    <source>
        <dbReference type="Proteomes" id="UP000199317"/>
    </source>
</evidence>